<dbReference type="AlphaFoldDB" id="A0A4Y2BFL5"/>
<dbReference type="Proteomes" id="UP000499080">
    <property type="component" value="Unassembled WGS sequence"/>
</dbReference>
<evidence type="ECO:0000313" key="2">
    <source>
        <dbReference type="EMBL" id="GBL90838.1"/>
    </source>
</evidence>
<evidence type="ECO:0000313" key="3">
    <source>
        <dbReference type="Proteomes" id="UP000499080"/>
    </source>
</evidence>
<feature type="region of interest" description="Disordered" evidence="1">
    <location>
        <begin position="40"/>
        <end position="59"/>
    </location>
</feature>
<organism evidence="2 3">
    <name type="scientific">Araneus ventricosus</name>
    <name type="common">Orbweaver spider</name>
    <name type="synonym">Epeira ventricosa</name>
    <dbReference type="NCBI Taxonomy" id="182803"/>
    <lineage>
        <taxon>Eukaryota</taxon>
        <taxon>Metazoa</taxon>
        <taxon>Ecdysozoa</taxon>
        <taxon>Arthropoda</taxon>
        <taxon>Chelicerata</taxon>
        <taxon>Arachnida</taxon>
        <taxon>Araneae</taxon>
        <taxon>Araneomorphae</taxon>
        <taxon>Entelegynae</taxon>
        <taxon>Araneoidea</taxon>
        <taxon>Araneidae</taxon>
        <taxon>Araneus</taxon>
    </lineage>
</organism>
<gene>
    <name evidence="2" type="ORF">AVEN_215568_1</name>
</gene>
<evidence type="ECO:0000256" key="1">
    <source>
        <dbReference type="SAM" id="MobiDB-lite"/>
    </source>
</evidence>
<comment type="caution">
    <text evidence="2">The sequence shown here is derived from an EMBL/GenBank/DDBJ whole genome shotgun (WGS) entry which is preliminary data.</text>
</comment>
<feature type="region of interest" description="Disordered" evidence="1">
    <location>
        <begin position="119"/>
        <end position="165"/>
    </location>
</feature>
<sequence length="165" mass="18638">MKTKKLTVLQAMEPQMDIQSIENHCSRRGRKHLSNPCLSERVSRNSPFQTSTPYPANNEANTRIQERPTCGVLLTIVPSAFIVDVLTRCTLLPRPQSCFRHHRQKSRRDSTLLRILMTPAPPKRPADKPPDPLMLHPNRGRSPHTPLSIPATAEEIITVPSKRGK</sequence>
<dbReference type="EMBL" id="BGPR01000074">
    <property type="protein sequence ID" value="GBL90838.1"/>
    <property type="molecule type" value="Genomic_DNA"/>
</dbReference>
<protein>
    <submittedName>
        <fullName evidence="2">Uncharacterized protein</fullName>
    </submittedName>
</protein>
<proteinExistence type="predicted"/>
<feature type="compositionally biased region" description="Polar residues" evidence="1">
    <location>
        <begin position="44"/>
        <end position="59"/>
    </location>
</feature>
<keyword evidence="3" id="KW-1185">Reference proteome</keyword>
<accession>A0A4Y2BFL5</accession>
<reference evidence="2 3" key="1">
    <citation type="journal article" date="2019" name="Sci. Rep.">
        <title>Orb-weaving spider Araneus ventricosus genome elucidates the spidroin gene catalogue.</title>
        <authorList>
            <person name="Kono N."/>
            <person name="Nakamura H."/>
            <person name="Ohtoshi R."/>
            <person name="Moran D.A.P."/>
            <person name="Shinohara A."/>
            <person name="Yoshida Y."/>
            <person name="Fujiwara M."/>
            <person name="Mori M."/>
            <person name="Tomita M."/>
            <person name="Arakawa K."/>
        </authorList>
    </citation>
    <scope>NUCLEOTIDE SEQUENCE [LARGE SCALE GENOMIC DNA]</scope>
</reference>
<name>A0A4Y2BFL5_ARAVE</name>